<reference evidence="5" key="1">
    <citation type="journal article" date="2004" name="Nature">
        <title>Genome duplication in the teleost fish Tetraodon nigroviridis reveals the early vertebrate proto-karyotype.</title>
        <authorList>
            <person name="Jaillon O."/>
            <person name="Aury J.-M."/>
            <person name="Brunet F."/>
            <person name="Petit J.-L."/>
            <person name="Stange-Thomann N."/>
            <person name="Mauceli E."/>
            <person name="Bouneau L."/>
            <person name="Fischer C."/>
            <person name="Ozouf-Costaz C."/>
            <person name="Bernot A."/>
            <person name="Nicaud S."/>
            <person name="Jaffe D."/>
            <person name="Fisher S."/>
            <person name="Lutfalla G."/>
            <person name="Dossat C."/>
            <person name="Segurens B."/>
            <person name="Dasilva C."/>
            <person name="Salanoubat M."/>
            <person name="Levy M."/>
            <person name="Boudet N."/>
            <person name="Castellano S."/>
            <person name="Anthouard V."/>
            <person name="Jubin C."/>
            <person name="Castelli V."/>
            <person name="Katinka M."/>
            <person name="Vacherie B."/>
            <person name="Biemont C."/>
            <person name="Skalli Z."/>
            <person name="Cattolico L."/>
            <person name="Poulain J."/>
            <person name="De Berardinis V."/>
            <person name="Cruaud C."/>
            <person name="Duprat S."/>
            <person name="Brottier P."/>
            <person name="Coutanceau J.-P."/>
            <person name="Gouzy J."/>
            <person name="Parra G."/>
            <person name="Lardier G."/>
            <person name="Chapple C."/>
            <person name="McKernan K.J."/>
            <person name="McEwan P."/>
            <person name="Bosak S."/>
            <person name="Kellis M."/>
            <person name="Volff J.-N."/>
            <person name="Guigo R."/>
            <person name="Zody M.C."/>
            <person name="Mesirov J."/>
            <person name="Lindblad-Toh K."/>
            <person name="Birren B."/>
            <person name="Nusbaum C."/>
            <person name="Kahn D."/>
            <person name="Robinson-Rechavi M."/>
            <person name="Laudet V."/>
            <person name="Schachter V."/>
            <person name="Quetier F."/>
            <person name="Saurin W."/>
            <person name="Scarpelli C."/>
            <person name="Wincker P."/>
            <person name="Lander E.S."/>
            <person name="Weissenbach J."/>
            <person name="Roest Crollius H."/>
        </authorList>
    </citation>
    <scope>NUCLEOTIDE SEQUENCE [LARGE SCALE GENOMIC DNA]</scope>
</reference>
<dbReference type="Pfam" id="PF15871">
    <property type="entry name" value="JMY"/>
    <property type="match status" value="1"/>
</dbReference>
<dbReference type="PANTHER" id="PTHR23330">
    <property type="entry name" value="P300 TRANSCRIPTIONAL COFACTOR JMY-RELATED"/>
    <property type="match status" value="1"/>
</dbReference>
<dbReference type="GO" id="GO:0003779">
    <property type="term" value="F:actin binding"/>
    <property type="evidence" value="ECO:0007669"/>
    <property type="project" value="InterPro"/>
</dbReference>
<evidence type="ECO:0000313" key="5">
    <source>
        <dbReference type="Proteomes" id="UP000007303"/>
    </source>
</evidence>
<dbReference type="GO" id="GO:0070060">
    <property type="term" value="P:'de novo' actin filament nucleation"/>
    <property type="evidence" value="ECO:0007669"/>
    <property type="project" value="TreeGrafter"/>
</dbReference>
<dbReference type="PANTHER" id="PTHR23330:SF8">
    <property type="entry name" value="JUNCTION-MEDIATING AND -REGULATORY PROTEIN"/>
    <property type="match status" value="1"/>
</dbReference>
<feature type="domain" description="WH2" evidence="3">
    <location>
        <begin position="369"/>
        <end position="386"/>
    </location>
</feature>
<dbReference type="InterPro" id="IPR031738">
    <property type="entry name" value="JMY/WHAMM"/>
</dbReference>
<feature type="region of interest" description="Disordered" evidence="2">
    <location>
        <begin position="410"/>
        <end position="431"/>
    </location>
</feature>
<keyword evidence="5" id="KW-1185">Reference proteome</keyword>
<dbReference type="GO" id="GO:0072332">
    <property type="term" value="P:intrinsic apoptotic signaling pathway by p53 class mediator"/>
    <property type="evidence" value="ECO:0007669"/>
    <property type="project" value="TreeGrafter"/>
</dbReference>
<evidence type="ECO:0000256" key="2">
    <source>
        <dbReference type="SAM" id="MobiDB-lite"/>
    </source>
</evidence>
<dbReference type="GO" id="GO:0071933">
    <property type="term" value="F:Arp2/3 complex binding"/>
    <property type="evidence" value="ECO:0007669"/>
    <property type="project" value="TreeGrafter"/>
</dbReference>
<dbReference type="Ensembl" id="ENSTNIT00000000772.1">
    <property type="protein sequence ID" value="ENSTNIP00000001790.1"/>
    <property type="gene ID" value="ENSTNIG00000013473.1"/>
</dbReference>
<dbReference type="GO" id="GO:0005634">
    <property type="term" value="C:nucleus"/>
    <property type="evidence" value="ECO:0007669"/>
    <property type="project" value="TreeGrafter"/>
</dbReference>
<feature type="compositionally biased region" description="Basic and acidic residues" evidence="2">
    <location>
        <begin position="253"/>
        <end position="262"/>
    </location>
</feature>
<feature type="region of interest" description="Disordered" evidence="2">
    <location>
        <begin position="176"/>
        <end position="195"/>
    </location>
</feature>
<dbReference type="GeneTree" id="ENSGT00510000046704"/>
<protein>
    <submittedName>
        <fullName evidence="4">Junction mediating and regulatory protein, p53 cofactor</fullName>
    </submittedName>
</protein>
<dbReference type="Proteomes" id="UP000007303">
    <property type="component" value="Unassembled WGS sequence"/>
</dbReference>
<name>H3C0M4_TETNG</name>
<dbReference type="GO" id="GO:0043065">
    <property type="term" value="P:positive regulation of apoptotic process"/>
    <property type="evidence" value="ECO:0007669"/>
    <property type="project" value="TreeGrafter"/>
</dbReference>
<reference evidence="4" key="3">
    <citation type="submission" date="2025-09" db="UniProtKB">
        <authorList>
            <consortium name="Ensembl"/>
        </authorList>
    </citation>
    <scope>IDENTIFICATION</scope>
</reference>
<dbReference type="GO" id="GO:0034314">
    <property type="term" value="P:Arp2/3 complex-mediated actin nucleation"/>
    <property type="evidence" value="ECO:0007669"/>
    <property type="project" value="TreeGrafter"/>
</dbReference>
<feature type="compositionally biased region" description="Acidic residues" evidence="2">
    <location>
        <begin position="415"/>
        <end position="431"/>
    </location>
</feature>
<feature type="compositionally biased region" description="Basic and acidic residues" evidence="2">
    <location>
        <begin position="269"/>
        <end position="278"/>
    </location>
</feature>
<evidence type="ECO:0000313" key="4">
    <source>
        <dbReference type="Ensembl" id="ENSTNIP00000001790.1"/>
    </source>
</evidence>
<dbReference type="GO" id="GO:0003713">
    <property type="term" value="F:transcription coactivator activity"/>
    <property type="evidence" value="ECO:0007669"/>
    <property type="project" value="TreeGrafter"/>
</dbReference>
<evidence type="ECO:0000259" key="3">
    <source>
        <dbReference type="PROSITE" id="PS51082"/>
    </source>
</evidence>
<evidence type="ECO:0000256" key="1">
    <source>
        <dbReference type="ARBA" id="ARBA00023054"/>
    </source>
</evidence>
<reference evidence="4" key="2">
    <citation type="submission" date="2025-08" db="UniProtKB">
        <authorList>
            <consortium name="Ensembl"/>
        </authorList>
    </citation>
    <scope>IDENTIFICATION</scope>
</reference>
<accession>H3C0M4</accession>
<dbReference type="PROSITE" id="PS51082">
    <property type="entry name" value="WH2"/>
    <property type="match status" value="1"/>
</dbReference>
<feature type="region of interest" description="Disordered" evidence="2">
    <location>
        <begin position="235"/>
        <end position="306"/>
    </location>
</feature>
<organism evidence="4 5">
    <name type="scientific">Tetraodon nigroviridis</name>
    <name type="common">Spotted green pufferfish</name>
    <name type="synonym">Chelonodon nigroviridis</name>
    <dbReference type="NCBI Taxonomy" id="99883"/>
    <lineage>
        <taxon>Eukaryota</taxon>
        <taxon>Metazoa</taxon>
        <taxon>Chordata</taxon>
        <taxon>Craniata</taxon>
        <taxon>Vertebrata</taxon>
        <taxon>Euteleostomi</taxon>
        <taxon>Actinopterygii</taxon>
        <taxon>Neopterygii</taxon>
        <taxon>Teleostei</taxon>
        <taxon>Neoteleostei</taxon>
        <taxon>Acanthomorphata</taxon>
        <taxon>Eupercaria</taxon>
        <taxon>Tetraodontiformes</taxon>
        <taxon>Tetradontoidea</taxon>
        <taxon>Tetraodontidae</taxon>
        <taxon>Tetraodon</taxon>
    </lineage>
</organism>
<dbReference type="HOGENOM" id="CLU_012316_2_0_1"/>
<sequence>SLETERLGPRRVEGLKKEDEEWQKKAHAAVLAIQDLTVRFFEATTRAQKALYERMRADQKKFGKSSWAAAVERMERLQYAVSKETLQLMRAKEICLEQKKHALKEEMQGLQGGEDAMLRLDQMETLYYKLQLQLYDIQAEVLQCEELLLTAQLQSLRRQMTEHQDDVVYYDAFESPDAMKSGEDPPTPPSPLRDEELSTLQLRTRQLEARRGRITAKKVYLKNKKEICIINRNQKIQQRQGSHDDSGSLETTSQREDDEAKRNVSMSQERQRTLEKLRSLRQPCPSLPSQLQTARKKLRKTASLDSSQWRRGEEQLSFRGENFDMAFDMTPHVSTASSPMDEVLASLKRGSFHLRKAELRVLAPDPDDDTNNILAQIRQGVRLKKAAPGQDLPSLRRPADAQIHEALRRIKEASPESESEDEGLPCTDWES</sequence>
<keyword evidence="1" id="KW-0175">Coiled coil</keyword>
<dbReference type="InterPro" id="IPR003124">
    <property type="entry name" value="WH2_dom"/>
</dbReference>
<proteinExistence type="predicted"/>
<dbReference type="AlphaFoldDB" id="H3C0M4"/>
<dbReference type="GO" id="GO:0005737">
    <property type="term" value="C:cytoplasm"/>
    <property type="evidence" value="ECO:0007669"/>
    <property type="project" value="TreeGrafter"/>
</dbReference>